<dbReference type="OrthoDB" id="5376804at2759"/>
<dbReference type="AlphaFoldDB" id="A0A2I1BXI8"/>
<organism evidence="2 3">
    <name type="scientific">Aspergillus novofumigatus (strain IBT 16806)</name>
    <dbReference type="NCBI Taxonomy" id="1392255"/>
    <lineage>
        <taxon>Eukaryota</taxon>
        <taxon>Fungi</taxon>
        <taxon>Dikarya</taxon>
        <taxon>Ascomycota</taxon>
        <taxon>Pezizomycotina</taxon>
        <taxon>Eurotiomycetes</taxon>
        <taxon>Eurotiomycetidae</taxon>
        <taxon>Eurotiales</taxon>
        <taxon>Aspergillaceae</taxon>
        <taxon>Aspergillus</taxon>
        <taxon>Aspergillus subgen. Fumigati</taxon>
    </lineage>
</organism>
<dbReference type="Proteomes" id="UP000234474">
    <property type="component" value="Unassembled WGS sequence"/>
</dbReference>
<gene>
    <name evidence="2" type="ORF">P174DRAFT_434507</name>
</gene>
<name>A0A2I1BXI8_ASPN1</name>
<dbReference type="GeneID" id="36533208"/>
<accession>A0A2I1BXI8</accession>
<dbReference type="EMBL" id="MSZS01000008">
    <property type="protein sequence ID" value="PKX90088.1"/>
    <property type="molecule type" value="Genomic_DNA"/>
</dbReference>
<sequence>MSESTDQQSQLLPDKEKQPKKDKWTLLFLNTWSFEILSIVFTAACFITLCCLLLIYNLKRSPDLPQGLTLNSIVSVLATAAKSSLLFSISNAIGQLKWIWFRQGKRQLYDMQAVDDASRGPLGSLSILFQRQHPGGLLLSLGAMVTIISLAFDPFVQQIVSYPVRQVISPSDVATMKQARFPLSAENTGADVDDAFDHAMHAGLWSDNFILDPTCPSGNCTWPVFLSAGWCSKCEDVTSTARLVGCTDPVDLNASSNGTQSSPCSIDLSHGTASDTPLTIQPYNFNFGSTGPRPYTIEVPSEAIWAVNYEDQIGLVSRTNSTYLGVQDPLVVLAHAELDLPFDKTTTFVPVHAEQNLTIRRVTECVISMCARNNNVSVSRGVFSNNMSSVDFGHMFYRNFNATAAESPDNRFAAYGQKPCWKPIHGLANNNDSDAISNPDDFQLCLDSYNAQFTSFKELFTLSATYTLLAGDGDHWSMIEQPLGPNLKRVKSAGLEAIMSNIANSLTKYAYSISNDTVAGEVRMLEVYVAVDWRFLALPLRSSCWGLHSWSAPFV</sequence>
<comment type="caution">
    <text evidence="2">The sequence shown here is derived from an EMBL/GenBank/DDBJ whole genome shotgun (WGS) entry which is preliminary data.</text>
</comment>
<reference evidence="3" key="1">
    <citation type="journal article" date="2018" name="Proc. Natl. Acad. Sci. U.S.A.">
        <title>Linking secondary metabolites to gene clusters through genome sequencing of six diverse Aspergillus species.</title>
        <authorList>
            <person name="Kaerboelling I."/>
            <person name="Vesth T.C."/>
            <person name="Frisvad J.C."/>
            <person name="Nybo J.L."/>
            <person name="Theobald S."/>
            <person name="Kuo A."/>
            <person name="Bowyer P."/>
            <person name="Matsuda Y."/>
            <person name="Mondo S."/>
            <person name="Lyhne E.K."/>
            <person name="Kogle M.E."/>
            <person name="Clum A."/>
            <person name="Lipzen A."/>
            <person name="Salamov A."/>
            <person name="Ngan C.Y."/>
            <person name="Daum C."/>
            <person name="Chiniquy J."/>
            <person name="Barry K."/>
            <person name="LaButti K."/>
            <person name="Haridas S."/>
            <person name="Simmons B.A."/>
            <person name="Magnuson J.K."/>
            <person name="Mortensen U.H."/>
            <person name="Larsen T.O."/>
            <person name="Grigoriev I.V."/>
            <person name="Baker S.E."/>
            <person name="Andersen M.R."/>
        </authorList>
    </citation>
    <scope>NUCLEOTIDE SEQUENCE [LARGE SCALE GENOMIC DNA]</scope>
    <source>
        <strain evidence="3">IBT 16806</strain>
    </source>
</reference>
<keyword evidence="1" id="KW-0472">Membrane</keyword>
<protein>
    <submittedName>
        <fullName evidence="2">Uncharacterized protein</fullName>
    </submittedName>
</protein>
<evidence type="ECO:0000313" key="3">
    <source>
        <dbReference type="Proteomes" id="UP000234474"/>
    </source>
</evidence>
<dbReference type="Pfam" id="PF11374">
    <property type="entry name" value="DUF3176"/>
    <property type="match status" value="1"/>
</dbReference>
<keyword evidence="1" id="KW-0812">Transmembrane</keyword>
<dbReference type="PANTHER" id="PTHR35394">
    <property type="entry name" value="DUF3176 DOMAIN-CONTAINING PROTEIN"/>
    <property type="match status" value="1"/>
</dbReference>
<evidence type="ECO:0000313" key="2">
    <source>
        <dbReference type="EMBL" id="PKX90088.1"/>
    </source>
</evidence>
<evidence type="ECO:0000256" key="1">
    <source>
        <dbReference type="SAM" id="Phobius"/>
    </source>
</evidence>
<dbReference type="OMA" id="GNCTWPV"/>
<dbReference type="RefSeq" id="XP_024678683.1">
    <property type="nucleotide sequence ID" value="XM_024825883.1"/>
</dbReference>
<dbReference type="STRING" id="1392255.A0A2I1BXI8"/>
<dbReference type="InterPro" id="IPR021514">
    <property type="entry name" value="DUF3176"/>
</dbReference>
<dbReference type="VEuPathDB" id="FungiDB:P174DRAFT_434507"/>
<keyword evidence="3" id="KW-1185">Reference proteome</keyword>
<feature type="transmembrane region" description="Helical" evidence="1">
    <location>
        <begin position="36"/>
        <end position="56"/>
    </location>
</feature>
<keyword evidence="1" id="KW-1133">Transmembrane helix</keyword>
<proteinExistence type="predicted"/>
<dbReference type="PANTHER" id="PTHR35394:SF5">
    <property type="entry name" value="DUF3176 DOMAIN-CONTAINING PROTEIN"/>
    <property type="match status" value="1"/>
</dbReference>